<feature type="region of interest" description="Disordered" evidence="1">
    <location>
        <begin position="52"/>
        <end position="77"/>
    </location>
</feature>
<dbReference type="EMBL" id="AGNK02003962">
    <property type="status" value="NOT_ANNOTATED_CDS"/>
    <property type="molecule type" value="Genomic_DNA"/>
</dbReference>
<dbReference type="Proteomes" id="UP000004995">
    <property type="component" value="Unassembled WGS sequence"/>
</dbReference>
<evidence type="ECO:0000313" key="3">
    <source>
        <dbReference type="Proteomes" id="UP000004995"/>
    </source>
</evidence>
<sequence length="77" mass="8110">MAAPSSSSSSANRHQIPAASRSWSWWCRAMRMGTRGGCSTGALVVGSMAVVANSTGGHGTKEAVTRREQEQGRSEDQ</sequence>
<feature type="compositionally biased region" description="Basic and acidic residues" evidence="1">
    <location>
        <begin position="59"/>
        <end position="77"/>
    </location>
</feature>
<feature type="compositionally biased region" description="Low complexity" evidence="1">
    <location>
        <begin position="1"/>
        <end position="10"/>
    </location>
</feature>
<protein>
    <submittedName>
        <fullName evidence="2">Uncharacterized protein</fullName>
    </submittedName>
</protein>
<dbReference type="AlphaFoldDB" id="K3YKK8"/>
<dbReference type="InParanoid" id="K3YKK8"/>
<feature type="region of interest" description="Disordered" evidence="1">
    <location>
        <begin position="1"/>
        <end position="20"/>
    </location>
</feature>
<reference evidence="3" key="1">
    <citation type="journal article" date="2012" name="Nat. Biotechnol.">
        <title>Reference genome sequence of the model plant Setaria.</title>
        <authorList>
            <person name="Bennetzen J.L."/>
            <person name="Schmutz J."/>
            <person name="Wang H."/>
            <person name="Percifield R."/>
            <person name="Hawkins J."/>
            <person name="Pontaroli A.C."/>
            <person name="Estep M."/>
            <person name="Feng L."/>
            <person name="Vaughn J.N."/>
            <person name="Grimwood J."/>
            <person name="Jenkins J."/>
            <person name="Barry K."/>
            <person name="Lindquist E."/>
            <person name="Hellsten U."/>
            <person name="Deshpande S."/>
            <person name="Wang X."/>
            <person name="Wu X."/>
            <person name="Mitros T."/>
            <person name="Triplett J."/>
            <person name="Yang X."/>
            <person name="Ye C.Y."/>
            <person name="Mauro-Herrera M."/>
            <person name="Wang L."/>
            <person name="Li P."/>
            <person name="Sharma M."/>
            <person name="Sharma R."/>
            <person name="Ronald P.C."/>
            <person name="Panaud O."/>
            <person name="Kellogg E.A."/>
            <person name="Brutnell T.P."/>
            <person name="Doust A.N."/>
            <person name="Tuskan G.A."/>
            <person name="Rokhsar D."/>
            <person name="Devos K.M."/>
        </authorList>
    </citation>
    <scope>NUCLEOTIDE SEQUENCE [LARGE SCALE GENOMIC DNA]</scope>
    <source>
        <strain evidence="3">cv. Yugu1</strain>
    </source>
</reference>
<accession>K3YKK8</accession>
<name>K3YKK8_SETIT</name>
<evidence type="ECO:0000256" key="1">
    <source>
        <dbReference type="SAM" id="MobiDB-lite"/>
    </source>
</evidence>
<organism evidence="2 3">
    <name type="scientific">Setaria italica</name>
    <name type="common">Foxtail millet</name>
    <name type="synonym">Panicum italicum</name>
    <dbReference type="NCBI Taxonomy" id="4555"/>
    <lineage>
        <taxon>Eukaryota</taxon>
        <taxon>Viridiplantae</taxon>
        <taxon>Streptophyta</taxon>
        <taxon>Embryophyta</taxon>
        <taxon>Tracheophyta</taxon>
        <taxon>Spermatophyta</taxon>
        <taxon>Magnoliopsida</taxon>
        <taxon>Liliopsida</taxon>
        <taxon>Poales</taxon>
        <taxon>Poaceae</taxon>
        <taxon>PACMAD clade</taxon>
        <taxon>Panicoideae</taxon>
        <taxon>Panicodae</taxon>
        <taxon>Paniceae</taxon>
        <taxon>Cenchrinae</taxon>
        <taxon>Setaria</taxon>
    </lineage>
</organism>
<keyword evidence="3" id="KW-1185">Reference proteome</keyword>
<evidence type="ECO:0000313" key="2">
    <source>
        <dbReference type="EnsemblPlants" id="KQL02355"/>
    </source>
</evidence>
<proteinExistence type="predicted"/>
<dbReference type="HOGENOM" id="CLU_2642746_0_0_1"/>
<reference evidence="2" key="2">
    <citation type="submission" date="2018-08" db="UniProtKB">
        <authorList>
            <consortium name="EnsemblPlants"/>
        </authorList>
    </citation>
    <scope>IDENTIFICATION</scope>
    <source>
        <strain evidence="2">Yugu1</strain>
    </source>
</reference>
<dbReference type="Gramene" id="KQL02355">
    <property type="protein sequence ID" value="KQL02355"/>
    <property type="gene ID" value="SETIT_014777mg"/>
</dbReference>
<dbReference type="EnsemblPlants" id="KQL02355">
    <property type="protein sequence ID" value="KQL02355"/>
    <property type="gene ID" value="SETIT_014777mg"/>
</dbReference>